<organism evidence="2">
    <name type="scientific">marine metagenome</name>
    <dbReference type="NCBI Taxonomy" id="408172"/>
    <lineage>
        <taxon>unclassified sequences</taxon>
        <taxon>metagenomes</taxon>
        <taxon>ecological metagenomes</taxon>
    </lineage>
</organism>
<name>A0A382KJ70_9ZZZZ</name>
<evidence type="ECO:0000259" key="1">
    <source>
        <dbReference type="Pfam" id="PF12705"/>
    </source>
</evidence>
<dbReference type="InterPro" id="IPR038726">
    <property type="entry name" value="PDDEXK_AddAB-type"/>
</dbReference>
<accession>A0A382KJ70</accession>
<sequence length="255" mass="29514">MIEIPIRQSFLNTFSNCPEQARQERLGLVRSQESSDMLRGNMVHAAIEYCGKELMHTGNRVSYREASEYMDDVSSDLAGEVEVWRHEFEAVCDVARKNLSVWHEECFPNLLVPTGVEQSFRKVLDERDGVRLVLTGTADWVQDGLILDWKNPSREYEPWEQRRWNLQASVYCFALGIPNFDLVALVKGKVQVVRIERWIPDVEALRDLCWSIAGLIQADLKVWPMRWAGWHCSPKWCPVWQAGECRGKHLGPTPW</sequence>
<protein>
    <recommendedName>
        <fullName evidence="1">PD-(D/E)XK endonuclease-like domain-containing protein</fullName>
    </recommendedName>
</protein>
<dbReference type="Pfam" id="PF12705">
    <property type="entry name" value="PDDEXK_1"/>
    <property type="match status" value="1"/>
</dbReference>
<feature type="domain" description="PD-(D/E)XK endonuclease-like" evidence="1">
    <location>
        <begin position="9"/>
        <end position="176"/>
    </location>
</feature>
<gene>
    <name evidence="2" type="ORF">METZ01_LOCUS276307</name>
</gene>
<reference evidence="2" key="1">
    <citation type="submission" date="2018-05" db="EMBL/GenBank/DDBJ databases">
        <authorList>
            <person name="Lanie J.A."/>
            <person name="Ng W.-L."/>
            <person name="Kazmierczak K.M."/>
            <person name="Andrzejewski T.M."/>
            <person name="Davidsen T.M."/>
            <person name="Wayne K.J."/>
            <person name="Tettelin H."/>
            <person name="Glass J.I."/>
            <person name="Rusch D."/>
            <person name="Podicherti R."/>
            <person name="Tsui H.-C.T."/>
            <person name="Winkler M.E."/>
        </authorList>
    </citation>
    <scope>NUCLEOTIDE SEQUENCE</scope>
</reference>
<proteinExistence type="predicted"/>
<dbReference type="EMBL" id="UINC01080480">
    <property type="protein sequence ID" value="SVC23453.1"/>
    <property type="molecule type" value="Genomic_DNA"/>
</dbReference>
<dbReference type="AlphaFoldDB" id="A0A382KJ70"/>
<evidence type="ECO:0000313" key="2">
    <source>
        <dbReference type="EMBL" id="SVC23453.1"/>
    </source>
</evidence>